<sequence length="316" mass="33566">MANVILFGEPMALLTADTPGKLEDICHFTRSMSGAEVNVAIGLTRLGHHAQYLTRLGDDPFGRYIEGALKSNGIGTEFITVDPVYKTGIQLKNRTTDGSDPYAPYYRKGSAASHISAAEIDALDLDGVDLVHVTGIPPALSQSARAATHRLMDRAREAGIFVTFDPNLRPALWENEETMRQVLNELAGKADLVLPGIAECEVLAGTADPEKAAAFFLDKGPKAVIIKDGSDGAYLFTAEGSTKVPGYKAEKVVDTVGAGDGFAVGVISGLLEGLPMEEGVRRGNAIGCIQVMTAGDNEGLPTTEQLQAFMERRSVS</sequence>
<evidence type="ECO:0000256" key="2">
    <source>
        <dbReference type="ARBA" id="ARBA00022679"/>
    </source>
</evidence>
<comment type="similarity">
    <text evidence="1">Belongs to the carbohydrate kinase PfkB family.</text>
</comment>
<dbReference type="OrthoDB" id="9813569at2"/>
<organism evidence="7 8">
    <name type="scientific">Faecalibaculum rodentium</name>
    <dbReference type="NCBI Taxonomy" id="1702221"/>
    <lineage>
        <taxon>Bacteria</taxon>
        <taxon>Bacillati</taxon>
        <taxon>Bacillota</taxon>
        <taxon>Erysipelotrichia</taxon>
        <taxon>Erysipelotrichales</taxon>
        <taxon>Erysipelotrichaceae</taxon>
        <taxon>Faecalibaculum</taxon>
    </lineage>
</organism>
<dbReference type="GeneID" id="78477254"/>
<evidence type="ECO:0000256" key="5">
    <source>
        <dbReference type="ARBA" id="ARBA00022840"/>
    </source>
</evidence>
<keyword evidence="4 7" id="KW-0418">Kinase</keyword>
<evidence type="ECO:0000256" key="3">
    <source>
        <dbReference type="ARBA" id="ARBA00022741"/>
    </source>
</evidence>
<dbReference type="Pfam" id="PF00294">
    <property type="entry name" value="PfkB"/>
    <property type="match status" value="1"/>
</dbReference>
<evidence type="ECO:0000256" key="1">
    <source>
        <dbReference type="ARBA" id="ARBA00010688"/>
    </source>
</evidence>
<keyword evidence="3" id="KW-0547">Nucleotide-binding</keyword>
<dbReference type="SUPFAM" id="SSF53613">
    <property type="entry name" value="Ribokinase-like"/>
    <property type="match status" value="1"/>
</dbReference>
<proteinExistence type="inferred from homology"/>
<dbReference type="InterPro" id="IPR002173">
    <property type="entry name" value="Carboh/pur_kinase_PfkB_CS"/>
</dbReference>
<keyword evidence="5" id="KW-0067">ATP-binding</keyword>
<evidence type="ECO:0000313" key="8">
    <source>
        <dbReference type="Proteomes" id="UP000069771"/>
    </source>
</evidence>
<dbReference type="CDD" id="cd01166">
    <property type="entry name" value="KdgK"/>
    <property type="match status" value="1"/>
</dbReference>
<dbReference type="STRING" id="1702221.AALO17_03980"/>
<dbReference type="KEGG" id="fro:AALO17_03980"/>
<dbReference type="EMBL" id="CP011391">
    <property type="protein sequence ID" value="AMK53532.1"/>
    <property type="molecule type" value="Genomic_DNA"/>
</dbReference>
<dbReference type="AlphaFoldDB" id="A0A140DSA5"/>
<dbReference type="Gene3D" id="3.40.1190.20">
    <property type="match status" value="1"/>
</dbReference>
<dbReference type="InterPro" id="IPR050306">
    <property type="entry name" value="PfkB_Carbo_kinase"/>
</dbReference>
<protein>
    <submittedName>
        <fullName evidence="7">PfkB family carbohydrate kinase</fullName>
    </submittedName>
</protein>
<evidence type="ECO:0000313" key="7">
    <source>
        <dbReference type="EMBL" id="AMK53532.1"/>
    </source>
</evidence>
<dbReference type="InterPro" id="IPR011611">
    <property type="entry name" value="PfkB_dom"/>
</dbReference>
<feature type="domain" description="Carbohydrate kinase PfkB" evidence="6">
    <location>
        <begin position="1"/>
        <end position="302"/>
    </location>
</feature>
<dbReference type="GO" id="GO:0005524">
    <property type="term" value="F:ATP binding"/>
    <property type="evidence" value="ECO:0007669"/>
    <property type="project" value="UniProtKB-KW"/>
</dbReference>
<name>A0A140DSA5_9FIRM</name>
<reference evidence="7 8" key="1">
    <citation type="journal article" date="2016" name="Gut Pathog.">
        <title>Whole genome sequencing of "Faecalibaculum rodentium" ALO17, isolated from C57BL/6J laboratory mouse feces.</title>
        <authorList>
            <person name="Lim S."/>
            <person name="Chang D.H."/>
            <person name="Ahn S."/>
            <person name="Kim B.C."/>
        </authorList>
    </citation>
    <scope>NUCLEOTIDE SEQUENCE [LARGE SCALE GENOMIC DNA]</scope>
    <source>
        <strain evidence="7 8">Alo17</strain>
    </source>
</reference>
<dbReference type="PANTHER" id="PTHR43085">
    <property type="entry name" value="HEXOKINASE FAMILY MEMBER"/>
    <property type="match status" value="1"/>
</dbReference>
<dbReference type="Proteomes" id="UP000069771">
    <property type="component" value="Chromosome"/>
</dbReference>
<dbReference type="PROSITE" id="PS00584">
    <property type="entry name" value="PFKB_KINASES_2"/>
    <property type="match status" value="1"/>
</dbReference>
<evidence type="ECO:0000259" key="6">
    <source>
        <dbReference type="Pfam" id="PF00294"/>
    </source>
</evidence>
<dbReference type="GO" id="GO:0016301">
    <property type="term" value="F:kinase activity"/>
    <property type="evidence" value="ECO:0007669"/>
    <property type="project" value="UniProtKB-KW"/>
</dbReference>
<dbReference type="PATRIC" id="fig|1702221.3.peg.382"/>
<dbReference type="RefSeq" id="WP_067554766.1">
    <property type="nucleotide sequence ID" value="NZ_CP011391.1"/>
</dbReference>
<evidence type="ECO:0000256" key="4">
    <source>
        <dbReference type="ARBA" id="ARBA00022777"/>
    </source>
</evidence>
<dbReference type="InterPro" id="IPR029056">
    <property type="entry name" value="Ribokinase-like"/>
</dbReference>
<accession>A0A140DSA5</accession>
<keyword evidence="2" id="KW-0808">Transferase</keyword>
<gene>
    <name evidence="7" type="ORF">AALO17_03980</name>
</gene>
<dbReference type="PANTHER" id="PTHR43085:SF1">
    <property type="entry name" value="PSEUDOURIDINE KINASE-RELATED"/>
    <property type="match status" value="1"/>
</dbReference>
<keyword evidence="8" id="KW-1185">Reference proteome</keyword>